<organism evidence="1 2">
    <name type="scientific">Fimbriiglobus ruber</name>
    <dbReference type="NCBI Taxonomy" id="1908690"/>
    <lineage>
        <taxon>Bacteria</taxon>
        <taxon>Pseudomonadati</taxon>
        <taxon>Planctomycetota</taxon>
        <taxon>Planctomycetia</taxon>
        <taxon>Gemmatales</taxon>
        <taxon>Gemmataceae</taxon>
        <taxon>Fimbriiglobus</taxon>
    </lineage>
</organism>
<dbReference type="AlphaFoldDB" id="A0A225D0X4"/>
<protein>
    <submittedName>
        <fullName evidence="1">Uncharacterized protein</fullName>
    </submittedName>
</protein>
<comment type="caution">
    <text evidence="1">The sequence shown here is derived from an EMBL/GenBank/DDBJ whole genome shotgun (WGS) entry which is preliminary data.</text>
</comment>
<dbReference type="Proteomes" id="UP000214646">
    <property type="component" value="Unassembled WGS sequence"/>
</dbReference>
<name>A0A225D0X4_9BACT</name>
<evidence type="ECO:0000313" key="1">
    <source>
        <dbReference type="EMBL" id="OWK35250.1"/>
    </source>
</evidence>
<reference evidence="2" key="1">
    <citation type="submission" date="2017-06" db="EMBL/GenBank/DDBJ databases">
        <title>Genome analysis of Fimbriiglobus ruber SP5, the first member of the order Planctomycetales with confirmed chitinolytic capability.</title>
        <authorList>
            <person name="Ravin N.V."/>
            <person name="Rakitin A.L."/>
            <person name="Ivanova A.A."/>
            <person name="Beletsky A.V."/>
            <person name="Kulichevskaya I.S."/>
            <person name="Mardanov A.V."/>
            <person name="Dedysh S.N."/>
        </authorList>
    </citation>
    <scope>NUCLEOTIDE SEQUENCE [LARGE SCALE GENOMIC DNA]</scope>
    <source>
        <strain evidence="2">SP5</strain>
    </source>
</reference>
<sequence length="49" mass="5604">MAQADKSNEPTVIPQFLDQIESTDTTGRHGRFDEWSRLLIAVRPDFDAK</sequence>
<proteinExistence type="predicted"/>
<accession>A0A225D0X4</accession>
<keyword evidence="2" id="KW-1185">Reference proteome</keyword>
<gene>
    <name evidence="1" type="ORF">FRUB_09411</name>
</gene>
<evidence type="ECO:0000313" key="2">
    <source>
        <dbReference type="Proteomes" id="UP000214646"/>
    </source>
</evidence>
<dbReference type="EMBL" id="NIDE01000018">
    <property type="protein sequence ID" value="OWK35250.1"/>
    <property type="molecule type" value="Genomic_DNA"/>
</dbReference>